<dbReference type="InterPro" id="IPR029060">
    <property type="entry name" value="PIN-like_dom_sf"/>
</dbReference>
<dbReference type="Gene3D" id="3.40.50.1010">
    <property type="entry name" value="5'-nuclease"/>
    <property type="match status" value="1"/>
</dbReference>
<keyword evidence="2" id="KW-1185">Reference proteome</keyword>
<dbReference type="AlphaFoldDB" id="A0A286U3G5"/>
<evidence type="ECO:0000313" key="1">
    <source>
        <dbReference type="EMBL" id="GAX62669.1"/>
    </source>
</evidence>
<dbReference type="CDD" id="cd18687">
    <property type="entry name" value="PIN_VapC-like"/>
    <property type="match status" value="1"/>
</dbReference>
<dbReference type="Proteomes" id="UP000218542">
    <property type="component" value="Unassembled WGS sequence"/>
</dbReference>
<name>A0A286U3G5_9BACT</name>
<dbReference type="EMBL" id="BAOS01000038">
    <property type="protein sequence ID" value="GAX62669.1"/>
    <property type="molecule type" value="Genomic_DNA"/>
</dbReference>
<evidence type="ECO:0000313" key="2">
    <source>
        <dbReference type="Proteomes" id="UP000218542"/>
    </source>
</evidence>
<accession>A0A286U3G5</accession>
<dbReference type="OrthoDB" id="5625074at2"/>
<protein>
    <recommendedName>
        <fullName evidence="3">DNA-binding protein</fullName>
    </recommendedName>
</protein>
<sequence length="160" mass="18349">MKPKVYIETTIVSYLTSRPSRDLIIAAHQQITKEWWETRQQHFEMYISQLVVKESKAGDENAAKRRIKELEKISILETNEEALKLSKILIAKKLVPQKAIEDAIHVSVATVHGMDYLLTWNCTHIANAEMRHLIEFQCSELGYQAPVICTPEELMGGQND</sequence>
<dbReference type="RefSeq" id="WP_096896062.1">
    <property type="nucleotide sequence ID" value="NZ_BAOS01000038.1"/>
</dbReference>
<gene>
    <name evidence="1" type="ORF">SCALIN_C38_0032</name>
</gene>
<evidence type="ECO:0008006" key="3">
    <source>
        <dbReference type="Google" id="ProtNLM"/>
    </source>
</evidence>
<dbReference type="SUPFAM" id="SSF88723">
    <property type="entry name" value="PIN domain-like"/>
    <property type="match status" value="1"/>
</dbReference>
<proteinExistence type="predicted"/>
<comment type="caution">
    <text evidence="1">The sequence shown here is derived from an EMBL/GenBank/DDBJ whole genome shotgun (WGS) entry which is preliminary data.</text>
</comment>
<organism evidence="1 2">
    <name type="scientific">Candidatus Scalindua japonica</name>
    <dbReference type="NCBI Taxonomy" id="1284222"/>
    <lineage>
        <taxon>Bacteria</taxon>
        <taxon>Pseudomonadati</taxon>
        <taxon>Planctomycetota</taxon>
        <taxon>Candidatus Brocadiia</taxon>
        <taxon>Candidatus Brocadiales</taxon>
        <taxon>Candidatus Scalinduaceae</taxon>
        <taxon>Candidatus Scalindua</taxon>
    </lineage>
</organism>
<reference evidence="2" key="1">
    <citation type="journal article" date="2017" name="Environ. Microbiol. Rep.">
        <title>Genetic Diversity of Marine Anaerobic Ammonium-Oxidizing Bacteria as Revealed by Genomic and Proteomic Analyses of 'Candidatus Scalindua japonica'.</title>
        <authorList>
            <person name="Oshiki M."/>
            <person name="Mizuto K."/>
            <person name="Kimura Z."/>
            <person name="Kindaichi T."/>
            <person name="Satoh H."/>
            <person name="Okabe S."/>
        </authorList>
    </citation>
    <scope>NUCLEOTIDE SEQUENCE [LARGE SCALE GENOMIC DNA]</scope>
    <source>
        <strain evidence="2">husup-a2</strain>
    </source>
</reference>